<dbReference type="Pfam" id="PF01391">
    <property type="entry name" value="Collagen"/>
    <property type="match status" value="1"/>
</dbReference>
<dbReference type="InterPro" id="IPR008983">
    <property type="entry name" value="Tumour_necrosis_fac-like_dom"/>
</dbReference>
<evidence type="ECO:0000256" key="4">
    <source>
        <dbReference type="ARBA" id="ARBA00022729"/>
    </source>
</evidence>
<dbReference type="Gene3D" id="2.60.120.40">
    <property type="match status" value="1"/>
</dbReference>
<evidence type="ECO:0000256" key="6">
    <source>
        <dbReference type="SAM" id="MobiDB-lite"/>
    </source>
</evidence>
<dbReference type="Proteomes" id="UP000504632">
    <property type="component" value="Chromosome 3"/>
</dbReference>
<feature type="region of interest" description="Disordered" evidence="6">
    <location>
        <begin position="1"/>
        <end position="89"/>
    </location>
</feature>
<dbReference type="FunFam" id="2.60.120.40:FF:000001">
    <property type="entry name" value="Complement C1q B chain"/>
    <property type="match status" value="1"/>
</dbReference>
<dbReference type="InterPro" id="IPR008160">
    <property type="entry name" value="Collagen"/>
</dbReference>
<evidence type="ECO:0000256" key="5">
    <source>
        <dbReference type="ARBA" id="ARBA00023119"/>
    </source>
</evidence>
<dbReference type="CTD" id="562602"/>
<proteinExistence type="predicted"/>
<dbReference type="SUPFAM" id="SSF49842">
    <property type="entry name" value="TNF-like"/>
    <property type="match status" value="1"/>
</dbReference>
<evidence type="ECO:0000256" key="2">
    <source>
        <dbReference type="ARBA" id="ARBA00022525"/>
    </source>
</evidence>
<reference evidence="9" key="1">
    <citation type="submission" date="2025-08" db="UniProtKB">
        <authorList>
            <consortium name="RefSeq"/>
        </authorList>
    </citation>
    <scope>IDENTIFICATION</scope>
</reference>
<gene>
    <name evidence="9" type="primary">adipoqa</name>
</gene>
<keyword evidence="3" id="KW-0272">Extracellular matrix</keyword>
<dbReference type="AlphaFoldDB" id="A0A6J2UUL0"/>
<evidence type="ECO:0000313" key="9">
    <source>
        <dbReference type="RefSeq" id="XP_030623433.1"/>
    </source>
</evidence>
<dbReference type="InterPro" id="IPR050392">
    <property type="entry name" value="Collagen/C1q_domain"/>
</dbReference>
<evidence type="ECO:0000256" key="1">
    <source>
        <dbReference type="ARBA" id="ARBA00004498"/>
    </source>
</evidence>
<feature type="domain" description="C1q" evidence="7">
    <location>
        <begin position="96"/>
        <end position="236"/>
    </location>
</feature>
<organism evidence="8 9">
    <name type="scientific">Chanos chanos</name>
    <name type="common">Milkfish</name>
    <name type="synonym">Mugil chanos</name>
    <dbReference type="NCBI Taxonomy" id="29144"/>
    <lineage>
        <taxon>Eukaryota</taxon>
        <taxon>Metazoa</taxon>
        <taxon>Chordata</taxon>
        <taxon>Craniata</taxon>
        <taxon>Vertebrata</taxon>
        <taxon>Euteleostomi</taxon>
        <taxon>Actinopterygii</taxon>
        <taxon>Neopterygii</taxon>
        <taxon>Teleostei</taxon>
        <taxon>Ostariophysi</taxon>
        <taxon>Gonorynchiformes</taxon>
        <taxon>Chanidae</taxon>
        <taxon>Chanos</taxon>
    </lineage>
</organism>
<keyword evidence="4" id="KW-0732">Signal</keyword>
<comment type="subcellular location">
    <subcellularLocation>
        <location evidence="1">Secreted</location>
        <location evidence="1">Extracellular space</location>
        <location evidence="1">Extracellular matrix</location>
    </subcellularLocation>
</comment>
<dbReference type="OrthoDB" id="8044756at2759"/>
<evidence type="ECO:0000256" key="3">
    <source>
        <dbReference type="ARBA" id="ARBA00022530"/>
    </source>
</evidence>
<dbReference type="InParanoid" id="A0A6J2UUL0"/>
<keyword evidence="5" id="KW-0176">Collagen</keyword>
<accession>A0A6J2UUL0</accession>
<keyword evidence="2" id="KW-0964">Secreted</keyword>
<dbReference type="Pfam" id="PF00386">
    <property type="entry name" value="C1q"/>
    <property type="match status" value="1"/>
</dbReference>
<evidence type="ECO:0000313" key="8">
    <source>
        <dbReference type="Proteomes" id="UP000504632"/>
    </source>
</evidence>
<dbReference type="SMART" id="SM00110">
    <property type="entry name" value="C1Q"/>
    <property type="match status" value="1"/>
</dbReference>
<dbReference type="RefSeq" id="XP_030623433.1">
    <property type="nucleotide sequence ID" value="XM_030767573.1"/>
</dbReference>
<evidence type="ECO:0000259" key="7">
    <source>
        <dbReference type="PROSITE" id="PS50871"/>
    </source>
</evidence>
<feature type="compositionally biased region" description="Basic and acidic residues" evidence="6">
    <location>
        <begin position="41"/>
        <end position="56"/>
    </location>
</feature>
<dbReference type="GeneID" id="115806707"/>
<dbReference type="PRINTS" id="PR00007">
    <property type="entry name" value="COMPLEMNTC1Q"/>
</dbReference>
<dbReference type="PROSITE" id="PS50871">
    <property type="entry name" value="C1Q"/>
    <property type="match status" value="1"/>
</dbReference>
<dbReference type="PANTHER" id="PTHR15427:SF20">
    <property type="entry name" value="ADIPONECTIN"/>
    <property type="match status" value="1"/>
</dbReference>
<dbReference type="PANTHER" id="PTHR15427">
    <property type="entry name" value="EMILIN ELASTIN MICROFIBRIL INTERFACE-LOCATED PROTEIN ELASTIN MICROFIBRIL INTERFACER"/>
    <property type="match status" value="1"/>
</dbReference>
<keyword evidence="8" id="KW-1185">Reference proteome</keyword>
<dbReference type="GO" id="GO:0005581">
    <property type="term" value="C:collagen trimer"/>
    <property type="evidence" value="ECO:0007669"/>
    <property type="project" value="UniProtKB-KW"/>
</dbReference>
<name>A0A6J2UUL0_CHACN</name>
<sequence>MAAQLCLSQEAGDKVITPDGREPCARWLSGVPGTPGFDGIPGRDGREGREGEKGNDGEPGSRGLKGIPGELGVEGPTGHPGFPGNPGLKGEKGESYFTYHSAFSVGLTEEISIPDTPIRFNKAFYNEQHDYDEISGKFRCVIPGIYFFTYHLTVHGKQTQVALYRNGRTVAFTLDQFHNGDLDQASGGTILNLASGDEVWLQVYSGGEEEFIGGVYADITSDSTFSGFLLSPKLQNNPLDNRRR</sequence>
<protein>
    <submittedName>
        <fullName evidence="9">Adiponectin</fullName>
    </submittedName>
</protein>
<dbReference type="InterPro" id="IPR001073">
    <property type="entry name" value="C1q_dom"/>
</dbReference>